<evidence type="ECO:0000313" key="1">
    <source>
        <dbReference type="EnsemblPlants" id="MELO3C032980.2.1"/>
    </source>
</evidence>
<dbReference type="EnsemblPlants" id="MELO3C032980.2.1">
    <property type="protein sequence ID" value="MELO3C032980.2.1"/>
    <property type="gene ID" value="MELO3C032980.2"/>
</dbReference>
<sequence length="138" mass="15457">MDPILQGRGKVETKNLFAISKDGEVNIINHVTISLTRRMTVDVRVVKDLLEKGHLYLDVRFDPIEFDSSLMNRSSKESRLSSTSYIHVKEGRSYSSGKKKKKNYSSVSPLLYSNAYPIACNSGGRGLRACVDLLNAIF</sequence>
<dbReference type="Gramene" id="MELO3C032980.2.1">
    <property type="protein sequence ID" value="MELO3C032980.2.1"/>
    <property type="gene ID" value="MELO3C032980.2"/>
</dbReference>
<organism evidence="1">
    <name type="scientific">Cucumis melo</name>
    <name type="common">Muskmelon</name>
    <dbReference type="NCBI Taxonomy" id="3656"/>
    <lineage>
        <taxon>Eukaryota</taxon>
        <taxon>Viridiplantae</taxon>
        <taxon>Streptophyta</taxon>
        <taxon>Embryophyta</taxon>
        <taxon>Tracheophyta</taxon>
        <taxon>Spermatophyta</taxon>
        <taxon>Magnoliopsida</taxon>
        <taxon>eudicotyledons</taxon>
        <taxon>Gunneridae</taxon>
        <taxon>Pentapetalae</taxon>
        <taxon>rosids</taxon>
        <taxon>fabids</taxon>
        <taxon>Cucurbitales</taxon>
        <taxon>Cucurbitaceae</taxon>
        <taxon>Benincaseae</taxon>
        <taxon>Cucumis</taxon>
    </lineage>
</organism>
<name>A0A9I9EF96_CUCME</name>
<evidence type="ECO:0008006" key="2">
    <source>
        <dbReference type="Google" id="ProtNLM"/>
    </source>
</evidence>
<reference evidence="1" key="1">
    <citation type="submission" date="2023-03" db="UniProtKB">
        <authorList>
            <consortium name="EnsemblPlants"/>
        </authorList>
    </citation>
    <scope>IDENTIFICATION</scope>
</reference>
<dbReference type="AlphaFoldDB" id="A0A9I9EF96"/>
<accession>A0A9I9EF96</accession>
<protein>
    <recommendedName>
        <fullName evidence="2">Rhodanese-like domain-containing protein 19</fullName>
    </recommendedName>
</protein>
<proteinExistence type="predicted"/>